<dbReference type="Proteomes" id="UP000190961">
    <property type="component" value="Unassembled WGS sequence"/>
</dbReference>
<evidence type="ECO:0000313" key="2">
    <source>
        <dbReference type="Proteomes" id="UP000190961"/>
    </source>
</evidence>
<gene>
    <name evidence="1" type="ORF">SAMN05660236_4831</name>
</gene>
<sequence length="130" mass="14949">MKALKANFKAVLITAICCSAFWMAIGIVCYRYIVNQRTKPIDREGQMMSGFYKREVKIKMDSISNTLIIQTLRNQLVEKQIEIDGLGEVLTTERSNRLDKSEYESDELMMFMNRMDHKKPSSGGKKAIES</sequence>
<name>A0A1T5MAX6_9BACT</name>
<keyword evidence="2" id="KW-1185">Reference proteome</keyword>
<dbReference type="AlphaFoldDB" id="A0A1T5MAX6"/>
<dbReference type="EMBL" id="FUZU01000004">
    <property type="protein sequence ID" value="SKC85134.1"/>
    <property type="molecule type" value="Genomic_DNA"/>
</dbReference>
<accession>A0A1T5MAX6</accession>
<reference evidence="1 2" key="1">
    <citation type="submission" date="2017-02" db="EMBL/GenBank/DDBJ databases">
        <authorList>
            <person name="Peterson S.W."/>
        </authorList>
    </citation>
    <scope>NUCLEOTIDE SEQUENCE [LARGE SCALE GENOMIC DNA]</scope>
    <source>
        <strain evidence="1 2">DSM 25262</strain>
    </source>
</reference>
<organism evidence="1 2">
    <name type="scientific">Ohtaekwangia koreensis</name>
    <dbReference type="NCBI Taxonomy" id="688867"/>
    <lineage>
        <taxon>Bacteria</taxon>
        <taxon>Pseudomonadati</taxon>
        <taxon>Bacteroidota</taxon>
        <taxon>Cytophagia</taxon>
        <taxon>Cytophagales</taxon>
        <taxon>Fulvivirgaceae</taxon>
        <taxon>Ohtaekwangia</taxon>
    </lineage>
</organism>
<evidence type="ECO:0000313" key="1">
    <source>
        <dbReference type="EMBL" id="SKC85134.1"/>
    </source>
</evidence>
<dbReference type="RefSeq" id="WP_143785916.1">
    <property type="nucleotide sequence ID" value="NZ_FUZU01000004.1"/>
</dbReference>
<proteinExistence type="predicted"/>
<protein>
    <submittedName>
        <fullName evidence="1">Uncharacterized protein</fullName>
    </submittedName>
</protein>